<evidence type="ECO:0000256" key="3">
    <source>
        <dbReference type="ARBA" id="ARBA00022692"/>
    </source>
</evidence>
<feature type="transmembrane region" description="Helical" evidence="8">
    <location>
        <begin position="60"/>
        <end position="84"/>
    </location>
</feature>
<evidence type="ECO:0000313" key="12">
    <source>
        <dbReference type="Proteomes" id="UP000800038"/>
    </source>
</evidence>
<evidence type="ECO:0000256" key="8">
    <source>
        <dbReference type="SAM" id="Phobius"/>
    </source>
</evidence>
<feature type="signal peptide" evidence="9">
    <location>
        <begin position="1"/>
        <end position="19"/>
    </location>
</feature>
<evidence type="ECO:0000259" key="10">
    <source>
        <dbReference type="PROSITE" id="PS50939"/>
    </source>
</evidence>
<sequence length="266" mass="28386">MALSLRAILFSIASSAVSAQSGPGSHFGPPGVSDNSGNDNGSFHGAEHISSAMTTRRKLLTAHGILAALAFVLLMPVGSIMIRVGSFRGVWIIHGLFQVFAYLVYTTSFGIGLWIVLTAPVQLIDNYHVVIGILVFVLCFIQPISGWVHHVMFKNYSRRTVWSYGHLWIGRAVVTLGIINGGLGLYLASGAPAATGLAPSRGGIIAYGVVSGIMWLLWVAVAVHGEWKRTTSRKADNEVHGRSSGSGGSPTPSTHNKENYAVRTYA</sequence>
<evidence type="ECO:0000256" key="2">
    <source>
        <dbReference type="ARBA" id="ARBA00022448"/>
    </source>
</evidence>
<keyword evidence="2" id="KW-0813">Transport</keyword>
<protein>
    <recommendedName>
        <fullName evidence="10">Cytochrome b561 domain-containing protein</fullName>
    </recommendedName>
</protein>
<feature type="chain" id="PRO_5025418770" description="Cytochrome b561 domain-containing protein" evidence="9">
    <location>
        <begin position="20"/>
        <end position="266"/>
    </location>
</feature>
<evidence type="ECO:0000256" key="7">
    <source>
        <dbReference type="SAM" id="MobiDB-lite"/>
    </source>
</evidence>
<evidence type="ECO:0000256" key="9">
    <source>
        <dbReference type="SAM" id="SignalP"/>
    </source>
</evidence>
<reference evidence="11" key="1">
    <citation type="journal article" date="2020" name="Stud. Mycol.">
        <title>101 Dothideomycetes genomes: a test case for predicting lifestyles and emergence of pathogens.</title>
        <authorList>
            <person name="Haridas S."/>
            <person name="Albert R."/>
            <person name="Binder M."/>
            <person name="Bloem J."/>
            <person name="Labutti K."/>
            <person name="Salamov A."/>
            <person name="Andreopoulos B."/>
            <person name="Baker S."/>
            <person name="Barry K."/>
            <person name="Bills G."/>
            <person name="Bluhm B."/>
            <person name="Cannon C."/>
            <person name="Castanera R."/>
            <person name="Culley D."/>
            <person name="Daum C."/>
            <person name="Ezra D."/>
            <person name="Gonzalez J."/>
            <person name="Henrissat B."/>
            <person name="Kuo A."/>
            <person name="Liang C."/>
            <person name="Lipzen A."/>
            <person name="Lutzoni F."/>
            <person name="Magnuson J."/>
            <person name="Mondo S."/>
            <person name="Nolan M."/>
            <person name="Ohm R."/>
            <person name="Pangilinan J."/>
            <person name="Park H.-J."/>
            <person name="Ramirez L."/>
            <person name="Alfaro M."/>
            <person name="Sun H."/>
            <person name="Tritt A."/>
            <person name="Yoshinaga Y."/>
            <person name="Zwiers L.-H."/>
            <person name="Turgeon B."/>
            <person name="Goodwin S."/>
            <person name="Spatafora J."/>
            <person name="Crous P."/>
            <person name="Grigoriev I."/>
        </authorList>
    </citation>
    <scope>NUCLEOTIDE SEQUENCE</scope>
    <source>
        <strain evidence="11">CBS 161.51</strain>
    </source>
</reference>
<keyword evidence="5 8" id="KW-1133">Transmembrane helix</keyword>
<feature type="transmembrane region" description="Helical" evidence="8">
    <location>
        <begin position="129"/>
        <end position="148"/>
    </location>
</feature>
<dbReference type="OrthoDB" id="19261at2759"/>
<evidence type="ECO:0000256" key="1">
    <source>
        <dbReference type="ARBA" id="ARBA00004370"/>
    </source>
</evidence>
<accession>A0A6A5T719</accession>
<feature type="transmembrane region" description="Helical" evidence="8">
    <location>
        <begin position="96"/>
        <end position="117"/>
    </location>
</feature>
<keyword evidence="9" id="KW-0732">Signal</keyword>
<feature type="compositionally biased region" description="Basic and acidic residues" evidence="7">
    <location>
        <begin position="232"/>
        <end position="241"/>
    </location>
</feature>
<dbReference type="PANTHER" id="PTHR47797:SF1">
    <property type="entry name" value="CYTOCHROME B561 DOMAIN-CONTAINING PROTEIN-RELATED"/>
    <property type="match status" value="1"/>
</dbReference>
<dbReference type="PROSITE" id="PS50939">
    <property type="entry name" value="CYTOCHROME_B561"/>
    <property type="match status" value="1"/>
</dbReference>
<comment type="subcellular location">
    <subcellularLocation>
        <location evidence="1">Membrane</location>
    </subcellularLocation>
</comment>
<evidence type="ECO:0000256" key="6">
    <source>
        <dbReference type="ARBA" id="ARBA00023136"/>
    </source>
</evidence>
<feature type="transmembrane region" description="Helical" evidence="8">
    <location>
        <begin position="168"/>
        <end position="189"/>
    </location>
</feature>
<organism evidence="11 12">
    <name type="scientific">Clathrospora elynae</name>
    <dbReference type="NCBI Taxonomy" id="706981"/>
    <lineage>
        <taxon>Eukaryota</taxon>
        <taxon>Fungi</taxon>
        <taxon>Dikarya</taxon>
        <taxon>Ascomycota</taxon>
        <taxon>Pezizomycotina</taxon>
        <taxon>Dothideomycetes</taxon>
        <taxon>Pleosporomycetidae</taxon>
        <taxon>Pleosporales</taxon>
        <taxon>Diademaceae</taxon>
        <taxon>Clathrospora</taxon>
    </lineage>
</organism>
<evidence type="ECO:0000256" key="4">
    <source>
        <dbReference type="ARBA" id="ARBA00022982"/>
    </source>
</evidence>
<keyword evidence="3 8" id="KW-0812">Transmembrane</keyword>
<feature type="transmembrane region" description="Helical" evidence="8">
    <location>
        <begin position="204"/>
        <end position="224"/>
    </location>
</feature>
<dbReference type="GO" id="GO:0016020">
    <property type="term" value="C:membrane"/>
    <property type="evidence" value="ECO:0007669"/>
    <property type="project" value="UniProtKB-SubCell"/>
</dbReference>
<feature type="region of interest" description="Disordered" evidence="7">
    <location>
        <begin position="232"/>
        <end position="266"/>
    </location>
</feature>
<name>A0A6A5T719_9PLEO</name>
<proteinExistence type="predicted"/>
<dbReference type="Gene3D" id="1.20.120.1770">
    <property type="match status" value="1"/>
</dbReference>
<dbReference type="CDD" id="cd08760">
    <property type="entry name" value="Cyt_b561_FRRS1_like"/>
    <property type="match status" value="1"/>
</dbReference>
<dbReference type="PANTHER" id="PTHR47797">
    <property type="entry name" value="DEHYDROGENASE, PUTATIVE (AFU_ORTHOLOGUE AFUA_8G05805)-RELATED"/>
    <property type="match status" value="1"/>
</dbReference>
<dbReference type="EMBL" id="ML975998">
    <property type="protein sequence ID" value="KAF1947479.1"/>
    <property type="molecule type" value="Genomic_DNA"/>
</dbReference>
<dbReference type="Proteomes" id="UP000800038">
    <property type="component" value="Unassembled WGS sequence"/>
</dbReference>
<dbReference type="InterPro" id="IPR006593">
    <property type="entry name" value="Cyt_b561/ferric_Rdtase_TM"/>
</dbReference>
<dbReference type="AlphaFoldDB" id="A0A6A5T719"/>
<evidence type="ECO:0000256" key="5">
    <source>
        <dbReference type="ARBA" id="ARBA00022989"/>
    </source>
</evidence>
<dbReference type="SMART" id="SM00665">
    <property type="entry name" value="B561"/>
    <property type="match status" value="1"/>
</dbReference>
<keyword evidence="4" id="KW-0249">Electron transport</keyword>
<evidence type="ECO:0000313" key="11">
    <source>
        <dbReference type="EMBL" id="KAF1947479.1"/>
    </source>
</evidence>
<keyword evidence="6 8" id="KW-0472">Membrane</keyword>
<feature type="domain" description="Cytochrome b561" evidence="10">
    <location>
        <begin position="24"/>
        <end position="224"/>
    </location>
</feature>
<gene>
    <name evidence="11" type="ORF">EJ02DRAFT_90856</name>
</gene>
<keyword evidence="12" id="KW-1185">Reference proteome</keyword>